<feature type="compositionally biased region" description="Basic and acidic residues" evidence="1">
    <location>
        <begin position="206"/>
        <end position="215"/>
    </location>
</feature>
<protein>
    <recommendedName>
        <fullName evidence="2">Clr5 domain-containing protein</fullName>
    </recommendedName>
</protein>
<comment type="caution">
    <text evidence="3">The sequence shown here is derived from an EMBL/GenBank/DDBJ whole genome shotgun (WGS) entry which is preliminary data.</text>
</comment>
<dbReference type="AlphaFoldDB" id="A0AAV9WBB9"/>
<proteinExistence type="predicted"/>
<evidence type="ECO:0000313" key="4">
    <source>
        <dbReference type="Proteomes" id="UP001370758"/>
    </source>
</evidence>
<dbReference type="Proteomes" id="UP001370758">
    <property type="component" value="Unassembled WGS sequence"/>
</dbReference>
<evidence type="ECO:0000313" key="3">
    <source>
        <dbReference type="EMBL" id="KAK6504806.1"/>
    </source>
</evidence>
<gene>
    <name evidence="3" type="ORF">TWF481_006744</name>
</gene>
<dbReference type="Pfam" id="PF14420">
    <property type="entry name" value="Clr5"/>
    <property type="match status" value="1"/>
</dbReference>
<dbReference type="EMBL" id="JAVHJL010000004">
    <property type="protein sequence ID" value="KAK6504806.1"/>
    <property type="molecule type" value="Genomic_DNA"/>
</dbReference>
<sequence>MSKDFKFKAFTKEKRGYVPSTQWDEHKEFILEKLAEKNSHGAIIEALRVEKGVNIKERQLKGQLAKWAVSRRNLNPQQRSYIRAVHQRRRDEGKPGTAFQFKTDGRVVPETQVDAALKERERRGDLSNNQNIRNSSGRCQTPGLVYFTPVNFAGVDGSADLCEESDSRTDEGGFVQETLEVVDPEISSSTVPDDRILNGGPQENVDGQHRIPETNMPVDRKNEERVQSIEEICNGVLNLVQDANTTASEGANILVLEDTAEPRQSPRGYYSALFATCLEKRIATEKQIVSRFLQEADEERVRSGGSLTEEQCYSRVRACWSAKYQSMLQKLFDILQLQGLQESFLASTVLDCIIRPFVSLGRRNTREDRENLIPVLKRACCIMEFRAKLYPSGNDTPIPFVYTLNLAEMYALIGETRKALSIIKGLQRRSMFCSDIGYMGWLERALTSENLGFGFFKIPGSLLDAKSCFESAYIAYQQIKEKDHGVERIGARTLSMLGQISYLTGDLKSAIRTEVVVLDLHKAQNGINSVEYLRSVSRVTRYMTRRGLICFAQPILRLTIETCEAMGIEEKHYYDLLYSYYGLSFSVDMAQFDDMHGPTWNDVMIVD</sequence>
<reference evidence="3 4" key="1">
    <citation type="submission" date="2023-08" db="EMBL/GenBank/DDBJ databases">
        <authorList>
            <person name="Palmer J.M."/>
        </authorList>
    </citation>
    <scope>NUCLEOTIDE SEQUENCE [LARGE SCALE GENOMIC DNA]</scope>
    <source>
        <strain evidence="3 4">TWF481</strain>
    </source>
</reference>
<name>A0AAV9WBB9_9PEZI</name>
<accession>A0AAV9WBB9</accession>
<evidence type="ECO:0000256" key="1">
    <source>
        <dbReference type="SAM" id="MobiDB-lite"/>
    </source>
</evidence>
<organism evidence="3 4">
    <name type="scientific">Arthrobotrys musiformis</name>
    <dbReference type="NCBI Taxonomy" id="47236"/>
    <lineage>
        <taxon>Eukaryota</taxon>
        <taxon>Fungi</taxon>
        <taxon>Dikarya</taxon>
        <taxon>Ascomycota</taxon>
        <taxon>Pezizomycotina</taxon>
        <taxon>Orbiliomycetes</taxon>
        <taxon>Orbiliales</taxon>
        <taxon>Orbiliaceae</taxon>
        <taxon>Arthrobotrys</taxon>
    </lineage>
</organism>
<feature type="region of interest" description="Disordered" evidence="1">
    <location>
        <begin position="186"/>
        <end position="215"/>
    </location>
</feature>
<keyword evidence="4" id="KW-1185">Reference proteome</keyword>
<evidence type="ECO:0000259" key="2">
    <source>
        <dbReference type="Pfam" id="PF14420"/>
    </source>
</evidence>
<dbReference type="InterPro" id="IPR025676">
    <property type="entry name" value="Clr5_dom"/>
</dbReference>
<feature type="domain" description="Clr5" evidence="2">
    <location>
        <begin position="20"/>
        <end position="69"/>
    </location>
</feature>